<accession>A0ABQ6P620</accession>
<dbReference type="SUPFAM" id="SSF52218">
    <property type="entry name" value="Flavoproteins"/>
    <property type="match status" value="1"/>
</dbReference>
<dbReference type="InterPro" id="IPR005025">
    <property type="entry name" value="FMN_Rdtase-like_dom"/>
</dbReference>
<name>A0ABQ6P620_9SPHN</name>
<dbReference type="InterPro" id="IPR029039">
    <property type="entry name" value="Flavoprotein-like_sf"/>
</dbReference>
<reference evidence="2 3" key="1">
    <citation type="submission" date="2023-06" db="EMBL/GenBank/DDBJ databases">
        <title>Draft genome sequence of Novosphingobium sp. strain IK01.</title>
        <authorList>
            <person name="Hatamoto M."/>
            <person name="Ikarashi T."/>
            <person name="Yamaguchi T."/>
        </authorList>
    </citation>
    <scope>NUCLEOTIDE SEQUENCE [LARGE SCALE GENOMIC DNA]</scope>
    <source>
        <strain evidence="2 3">IK01</strain>
    </source>
</reference>
<feature type="domain" description="NADPH-dependent FMN reductase-like" evidence="1">
    <location>
        <begin position="61"/>
        <end position="115"/>
    </location>
</feature>
<comment type="caution">
    <text evidence="2">The sequence shown here is derived from an EMBL/GenBank/DDBJ whole genome shotgun (WGS) entry which is preliminary data.</text>
</comment>
<evidence type="ECO:0000259" key="1">
    <source>
        <dbReference type="Pfam" id="PF03358"/>
    </source>
</evidence>
<dbReference type="EMBL" id="BTFW01000001">
    <property type="protein sequence ID" value="GMM60352.1"/>
    <property type="molecule type" value="Genomic_DNA"/>
</dbReference>
<dbReference type="Proteomes" id="UP001187221">
    <property type="component" value="Unassembled WGS sequence"/>
</dbReference>
<keyword evidence="3" id="KW-1185">Reference proteome</keyword>
<protein>
    <submittedName>
        <fullName evidence="2">NAD(P)H-dependent oxidoreductase</fullName>
    </submittedName>
</protein>
<sequence length="175" mass="18430">MGALQEKGTDTMLLIVWHSRTGTARAMAQAAFDAAREEGEPGSLNVRLMEAGLAQPADCLAAQGFLFVCPENLGGLSGVMKEFFDRCYYPLLGRIEGRAYATAIAAGTAGQGAQGQIDRIVTGWRLRRVAPPCLLVTGADRPETILADKTVSEAALAPCRDLGRLMAAGLGMGAF</sequence>
<dbReference type="Pfam" id="PF03358">
    <property type="entry name" value="FMN_red"/>
    <property type="match status" value="1"/>
</dbReference>
<proteinExistence type="predicted"/>
<organism evidence="2 3">
    <name type="scientific">Novosphingobium pituita</name>
    <dbReference type="NCBI Taxonomy" id="3056842"/>
    <lineage>
        <taxon>Bacteria</taxon>
        <taxon>Pseudomonadati</taxon>
        <taxon>Pseudomonadota</taxon>
        <taxon>Alphaproteobacteria</taxon>
        <taxon>Sphingomonadales</taxon>
        <taxon>Sphingomonadaceae</taxon>
        <taxon>Novosphingobium</taxon>
    </lineage>
</organism>
<gene>
    <name evidence="2" type="ORF">NUTIK01_11290</name>
</gene>
<evidence type="ECO:0000313" key="3">
    <source>
        <dbReference type="Proteomes" id="UP001187221"/>
    </source>
</evidence>
<dbReference type="Gene3D" id="3.40.50.360">
    <property type="match status" value="1"/>
</dbReference>
<evidence type="ECO:0000313" key="2">
    <source>
        <dbReference type="EMBL" id="GMM60352.1"/>
    </source>
</evidence>